<dbReference type="PANTHER" id="PTHR45431">
    <property type="entry name" value="RHODANESE-LIKE DOMAIN-CONTAINING PROTEIN 15, CHLOROPLASTIC"/>
    <property type="match status" value="1"/>
</dbReference>
<gene>
    <name evidence="3" type="ordered locus">TOL2_C05230</name>
</gene>
<dbReference type="PROSITE" id="PS50206">
    <property type="entry name" value="RHODANESE_3"/>
    <property type="match status" value="1"/>
</dbReference>
<dbReference type="PANTHER" id="PTHR45431:SF3">
    <property type="entry name" value="RHODANESE-LIKE DOMAIN-CONTAINING PROTEIN 15, CHLOROPLASTIC"/>
    <property type="match status" value="1"/>
</dbReference>
<dbReference type="KEGG" id="dto:TOL2_C05230"/>
<dbReference type="RefSeq" id="WP_014956047.1">
    <property type="nucleotide sequence ID" value="NC_018645.1"/>
</dbReference>
<dbReference type="EMBL" id="FO203503">
    <property type="protein sequence ID" value="CCK78691.1"/>
    <property type="molecule type" value="Genomic_DNA"/>
</dbReference>
<dbReference type="InterPro" id="IPR036873">
    <property type="entry name" value="Rhodanese-like_dom_sf"/>
</dbReference>
<feature type="chain" id="PRO_5003838742" evidence="1">
    <location>
        <begin position="25"/>
        <end position="180"/>
    </location>
</feature>
<dbReference type="PATRIC" id="fig|651182.5.peg.635"/>
<organism evidence="3 4">
    <name type="scientific">Desulfobacula toluolica (strain DSM 7467 / Tol2)</name>
    <dbReference type="NCBI Taxonomy" id="651182"/>
    <lineage>
        <taxon>Bacteria</taxon>
        <taxon>Pseudomonadati</taxon>
        <taxon>Thermodesulfobacteriota</taxon>
        <taxon>Desulfobacteria</taxon>
        <taxon>Desulfobacterales</taxon>
        <taxon>Desulfobacteraceae</taxon>
        <taxon>Desulfobacula</taxon>
    </lineage>
</organism>
<keyword evidence="4" id="KW-1185">Reference proteome</keyword>
<dbReference type="InterPro" id="IPR052367">
    <property type="entry name" value="Thiosulfate_ST/Rhodanese-like"/>
</dbReference>
<name>K0NCU6_DESTT</name>
<dbReference type="AlphaFoldDB" id="K0NCU6"/>
<dbReference type="Proteomes" id="UP000007347">
    <property type="component" value="Chromosome"/>
</dbReference>
<evidence type="ECO:0000256" key="1">
    <source>
        <dbReference type="SAM" id="SignalP"/>
    </source>
</evidence>
<evidence type="ECO:0000313" key="3">
    <source>
        <dbReference type="EMBL" id="CCK78691.1"/>
    </source>
</evidence>
<keyword evidence="1" id="KW-0732">Signal</keyword>
<dbReference type="SUPFAM" id="SSF52821">
    <property type="entry name" value="Rhodanese/Cell cycle control phosphatase"/>
    <property type="match status" value="1"/>
</dbReference>
<evidence type="ECO:0000259" key="2">
    <source>
        <dbReference type="PROSITE" id="PS50206"/>
    </source>
</evidence>
<accession>K0NCU6</accession>
<dbReference type="Pfam" id="PF00581">
    <property type="entry name" value="Rhodanese"/>
    <property type="match status" value="1"/>
</dbReference>
<proteinExistence type="predicted"/>
<dbReference type="Gene3D" id="3.40.250.10">
    <property type="entry name" value="Rhodanese-like domain"/>
    <property type="match status" value="1"/>
</dbReference>
<reference evidence="3 4" key="1">
    <citation type="journal article" date="2013" name="Environ. Microbiol.">
        <title>Complete genome, catabolic sub-proteomes and key-metabolites of Desulfobacula toluolica Tol2, a marine, aromatic compound-degrading, sulfate-reducing bacterium.</title>
        <authorList>
            <person name="Wohlbrand L."/>
            <person name="Jacob J.H."/>
            <person name="Kube M."/>
            <person name="Mussmann M."/>
            <person name="Jarling R."/>
            <person name="Beck A."/>
            <person name="Amann R."/>
            <person name="Wilkes H."/>
            <person name="Reinhardt R."/>
            <person name="Rabus R."/>
        </authorList>
    </citation>
    <scope>NUCLEOTIDE SEQUENCE [LARGE SCALE GENOMIC DNA]</scope>
    <source>
        <strain evidence="4">DSM 7467 / Tol2</strain>
    </source>
</reference>
<dbReference type="STRING" id="651182.TOL2_C05230"/>
<sequence length="180" mass="20072">MKRKMMAFLLAQLLVFSFSITCFGASTLPPKKQTVLAKYVTAKQAYEKYSQDPANVKILDARTIGEYVFVGHAPMAVNIPLKFLDRGLTDKNKPVMPTNENFVSEVMKRFKKTDQILVMCRSGARSAACVNLLAKAGFNDVYTITDGFEGDKDDQGQRTVNGWKNSGAPWTFKLDPALVY</sequence>
<protein>
    <submittedName>
        <fullName evidence="3">Rhodanese-like protein</fullName>
    </submittedName>
</protein>
<feature type="signal peptide" evidence="1">
    <location>
        <begin position="1"/>
        <end position="24"/>
    </location>
</feature>
<dbReference type="SMART" id="SM00450">
    <property type="entry name" value="RHOD"/>
    <property type="match status" value="1"/>
</dbReference>
<dbReference type="InterPro" id="IPR001763">
    <property type="entry name" value="Rhodanese-like_dom"/>
</dbReference>
<feature type="domain" description="Rhodanese" evidence="2">
    <location>
        <begin position="52"/>
        <end position="160"/>
    </location>
</feature>
<evidence type="ECO:0000313" key="4">
    <source>
        <dbReference type="Proteomes" id="UP000007347"/>
    </source>
</evidence>
<dbReference type="HOGENOM" id="CLU_089574_10_0_7"/>